<dbReference type="Proteomes" id="UP001648503">
    <property type="component" value="Unassembled WGS sequence"/>
</dbReference>
<protein>
    <submittedName>
        <fullName evidence="2">Uncharacterized protein</fullName>
    </submittedName>
</protein>
<sequence length="567" mass="62603">MDLGELHTASSVHRLENLRTSGNILHCIPKSPGPFTCHLPIKTPCPAKQPTLGRHPNKSCPTGLDNTSYTYRKLFNPQNPPLIALQQGLVSLGRKLPLHAGRNPTGLTRTNTRRTAPSILYLNTQTCVTCTLTPAAQPDLCMTCVSKTDLSRTAHRERSVQFMVDTEAEINAQRRPIPNHGSRLSTGSNPHSRHDIVLHGKSALDSRDIRYCLGISSTTETKVGSRNKLQPVDDKALLAYHGQRHRDTPSLLPHDRPSGSALVANRLLSGPFGERNHSGNHESLKGISIRSSNSRAYVAGYWKNLPLTEKTLKKHTESTVNYSTLSAMDQIELWVKSLSDKMDNPETSIYPSDIQLECFPYKDMLTPHDSKGSVSRKTLALISNALVVGSEDVLVHHNNSKLTNGIKCLHVLKKSAAIQDGNNPLGSTLPDLFTRQVPDNHVRFTKRAKSPRDSNPMAIDTRSNQLEPLNISTVAMSEKASSSNAKSDQESLQPGINTYPMSIKEESYMKTDEGYSIPLLNYTLSQSVTNRNLVTTQPFIHHSTLHKKLGVSTNDCIVSPHSNEQKK</sequence>
<keyword evidence="3" id="KW-1185">Reference proteome</keyword>
<dbReference type="EMBL" id="JAFCIX010000500">
    <property type="protein sequence ID" value="KAH6588584.1"/>
    <property type="molecule type" value="Genomic_DNA"/>
</dbReference>
<evidence type="ECO:0000313" key="2">
    <source>
        <dbReference type="EMBL" id="KAH6588584.1"/>
    </source>
</evidence>
<feature type="region of interest" description="Disordered" evidence="1">
    <location>
        <begin position="446"/>
        <end position="466"/>
    </location>
</feature>
<name>A0ABQ8F0V1_9FUNG</name>
<feature type="region of interest" description="Disordered" evidence="1">
    <location>
        <begin position="477"/>
        <end position="496"/>
    </location>
</feature>
<reference evidence="2 3" key="1">
    <citation type="submission" date="2021-02" db="EMBL/GenBank/DDBJ databases">
        <title>Variation within the Batrachochytrium salamandrivorans European outbreak.</title>
        <authorList>
            <person name="Kelly M."/>
            <person name="Pasmans F."/>
            <person name="Shea T.P."/>
            <person name="Munoz J.F."/>
            <person name="Carranza S."/>
            <person name="Cuomo C.A."/>
            <person name="Martel A."/>
        </authorList>
    </citation>
    <scope>NUCLEOTIDE SEQUENCE [LARGE SCALE GENOMIC DNA]</scope>
    <source>
        <strain evidence="2 3">AMFP18/2</strain>
    </source>
</reference>
<evidence type="ECO:0000313" key="3">
    <source>
        <dbReference type="Proteomes" id="UP001648503"/>
    </source>
</evidence>
<evidence type="ECO:0000256" key="1">
    <source>
        <dbReference type="SAM" id="MobiDB-lite"/>
    </source>
</evidence>
<gene>
    <name evidence="2" type="ORF">BASA50_010654</name>
</gene>
<accession>A0ABQ8F0V1</accession>
<organism evidence="2 3">
    <name type="scientific">Batrachochytrium salamandrivorans</name>
    <dbReference type="NCBI Taxonomy" id="1357716"/>
    <lineage>
        <taxon>Eukaryota</taxon>
        <taxon>Fungi</taxon>
        <taxon>Fungi incertae sedis</taxon>
        <taxon>Chytridiomycota</taxon>
        <taxon>Chytridiomycota incertae sedis</taxon>
        <taxon>Chytridiomycetes</taxon>
        <taxon>Rhizophydiales</taxon>
        <taxon>Rhizophydiales incertae sedis</taxon>
        <taxon>Batrachochytrium</taxon>
    </lineage>
</organism>
<comment type="caution">
    <text evidence="2">The sequence shown here is derived from an EMBL/GenBank/DDBJ whole genome shotgun (WGS) entry which is preliminary data.</text>
</comment>
<proteinExistence type="predicted"/>